<comment type="caution">
    <text evidence="4">The sequence shown here is derived from an EMBL/GenBank/DDBJ whole genome shotgun (WGS) entry which is preliminary data.</text>
</comment>
<dbReference type="InterPro" id="IPR023023">
    <property type="entry name" value="dNTPase_2"/>
</dbReference>
<evidence type="ECO:0000259" key="3">
    <source>
        <dbReference type="PROSITE" id="PS51831"/>
    </source>
</evidence>
<reference evidence="4" key="1">
    <citation type="submission" date="2020-10" db="EMBL/GenBank/DDBJ databases">
        <authorList>
            <person name="Gilroy R."/>
        </authorList>
    </citation>
    <scope>NUCLEOTIDE SEQUENCE</scope>
    <source>
        <strain evidence="4">4509</strain>
    </source>
</reference>
<evidence type="ECO:0000313" key="4">
    <source>
        <dbReference type="EMBL" id="HIU40940.1"/>
    </source>
</evidence>
<dbReference type="InterPro" id="IPR006261">
    <property type="entry name" value="dGTPase"/>
</dbReference>
<dbReference type="EMBL" id="DVMX01000002">
    <property type="protein sequence ID" value="HIU40940.1"/>
    <property type="molecule type" value="Genomic_DNA"/>
</dbReference>
<accession>A0A9D1INI4</accession>
<dbReference type="NCBIfam" id="TIGR01353">
    <property type="entry name" value="dGTP_triPase"/>
    <property type="match status" value="1"/>
</dbReference>
<dbReference type="AlphaFoldDB" id="A0A9D1INI4"/>
<dbReference type="GO" id="GO:0006203">
    <property type="term" value="P:dGTP catabolic process"/>
    <property type="evidence" value="ECO:0007669"/>
    <property type="project" value="TreeGrafter"/>
</dbReference>
<dbReference type="SMART" id="SM00471">
    <property type="entry name" value="HDc"/>
    <property type="match status" value="1"/>
</dbReference>
<dbReference type="InterPro" id="IPR026875">
    <property type="entry name" value="PHydrolase_assoc_dom"/>
</dbReference>
<keyword evidence="1 2" id="KW-0378">Hydrolase</keyword>
<dbReference type="Pfam" id="PF13286">
    <property type="entry name" value="HD_assoc"/>
    <property type="match status" value="1"/>
</dbReference>
<feature type="domain" description="HD" evidence="3">
    <location>
        <begin position="82"/>
        <end position="211"/>
    </location>
</feature>
<dbReference type="InterPro" id="IPR050135">
    <property type="entry name" value="dGTPase-like"/>
</dbReference>
<evidence type="ECO:0000313" key="5">
    <source>
        <dbReference type="Proteomes" id="UP000824082"/>
    </source>
</evidence>
<evidence type="ECO:0000256" key="2">
    <source>
        <dbReference type="HAMAP-Rule" id="MF_01212"/>
    </source>
</evidence>
<evidence type="ECO:0000256" key="1">
    <source>
        <dbReference type="ARBA" id="ARBA00022801"/>
    </source>
</evidence>
<comment type="similarity">
    <text evidence="2">Belongs to the dGTPase family. Type 2 subfamily.</text>
</comment>
<dbReference type="InterPro" id="IPR006674">
    <property type="entry name" value="HD_domain"/>
</dbReference>
<dbReference type="PROSITE" id="PS51831">
    <property type="entry name" value="HD"/>
    <property type="match status" value="1"/>
</dbReference>
<dbReference type="Pfam" id="PF01966">
    <property type="entry name" value="HD"/>
    <property type="match status" value="1"/>
</dbReference>
<dbReference type="CDD" id="cd00077">
    <property type="entry name" value="HDc"/>
    <property type="match status" value="1"/>
</dbReference>
<dbReference type="SUPFAM" id="SSF109604">
    <property type="entry name" value="HD-domain/PDEase-like"/>
    <property type="match status" value="1"/>
</dbReference>
<name>A0A9D1INI4_9FIRM</name>
<dbReference type="PANTHER" id="PTHR11373:SF43">
    <property type="entry name" value="DEOXYGUANOSINETRIPHOSPHATE TRIPHOSPHOHYDROLASE-LIKE PROTEIN"/>
    <property type="match status" value="1"/>
</dbReference>
<dbReference type="HAMAP" id="MF_01212">
    <property type="entry name" value="dGTPase_type2"/>
    <property type="match status" value="1"/>
</dbReference>
<protein>
    <recommendedName>
        <fullName evidence="2">Deoxyguanosinetriphosphate triphosphohydrolase-like protein</fullName>
    </recommendedName>
</protein>
<gene>
    <name evidence="4" type="primary">dgt</name>
    <name evidence="4" type="ORF">IAD19_00100</name>
</gene>
<sequence length="413" mass="47096">MELYRPRYKKELEALAAAQLMPYACAAPAPDSRQYPEQEALEDNRGSFQRDRDRIIHCQAFRRLMYKTQVFVNQEGDSFRTRLTHSLEVSQIARGISKSLGLNEDLTEAIALGHDLGHTPFGHAAEECLDARLQKLGQGRYLHNEQSVRLVSLLETRSHAYPGLNLTREVREGMLKHNRDRSGIYASLDPQQPCSTLEGQVVSLADTVAYLCHDLQDAVQSGQLLQAVSRSPEFARGIQELEQLLSDGSQGEIVFHLSPYQDTFFINVLIHKLVLGLIQGTLHRLEEYQVKDFSQVQQLARQGVTLAGFDAEDRRFFAALRRLVYRYVYGIHTIAIMDDKAELVVGGLFDRFCARPQLLPEDWRYRCQHLTYPAGYDGQAPSPERVICDYIGSMTDRFALEEYDRLFDPRAKI</sequence>
<organism evidence="4 5">
    <name type="scientific">Candidatus Egerieicola faecale</name>
    <dbReference type="NCBI Taxonomy" id="2840774"/>
    <lineage>
        <taxon>Bacteria</taxon>
        <taxon>Bacillati</taxon>
        <taxon>Bacillota</taxon>
        <taxon>Clostridia</taxon>
        <taxon>Eubacteriales</taxon>
        <taxon>Oscillospiraceae</taxon>
        <taxon>Oscillospiraceae incertae sedis</taxon>
        <taxon>Candidatus Egerieicola</taxon>
    </lineage>
</organism>
<dbReference type="GO" id="GO:0008832">
    <property type="term" value="F:dGTPase activity"/>
    <property type="evidence" value="ECO:0007669"/>
    <property type="project" value="TreeGrafter"/>
</dbReference>
<dbReference type="Gene3D" id="1.10.3210.10">
    <property type="entry name" value="Hypothetical protein af1432"/>
    <property type="match status" value="1"/>
</dbReference>
<dbReference type="PANTHER" id="PTHR11373">
    <property type="entry name" value="DEOXYNUCLEOSIDE TRIPHOSPHATE TRIPHOSPHOHYDROLASE"/>
    <property type="match status" value="1"/>
</dbReference>
<reference evidence="4" key="2">
    <citation type="journal article" date="2021" name="PeerJ">
        <title>Extensive microbial diversity within the chicken gut microbiome revealed by metagenomics and culture.</title>
        <authorList>
            <person name="Gilroy R."/>
            <person name="Ravi A."/>
            <person name="Getino M."/>
            <person name="Pursley I."/>
            <person name="Horton D.L."/>
            <person name="Alikhan N.F."/>
            <person name="Baker D."/>
            <person name="Gharbi K."/>
            <person name="Hall N."/>
            <person name="Watson M."/>
            <person name="Adriaenssens E.M."/>
            <person name="Foster-Nyarko E."/>
            <person name="Jarju S."/>
            <person name="Secka A."/>
            <person name="Antonio M."/>
            <person name="Oren A."/>
            <person name="Chaudhuri R.R."/>
            <person name="La Ragione R."/>
            <person name="Hildebrand F."/>
            <person name="Pallen M.J."/>
        </authorList>
    </citation>
    <scope>NUCLEOTIDE SEQUENCE</scope>
    <source>
        <strain evidence="4">4509</strain>
    </source>
</reference>
<dbReference type="InterPro" id="IPR003607">
    <property type="entry name" value="HD/PDEase_dom"/>
</dbReference>
<proteinExistence type="inferred from homology"/>
<dbReference type="Proteomes" id="UP000824082">
    <property type="component" value="Unassembled WGS sequence"/>
</dbReference>